<organism evidence="1 2">
    <name type="scientific">Meloidogyne graminicola</name>
    <dbReference type="NCBI Taxonomy" id="189291"/>
    <lineage>
        <taxon>Eukaryota</taxon>
        <taxon>Metazoa</taxon>
        <taxon>Ecdysozoa</taxon>
        <taxon>Nematoda</taxon>
        <taxon>Chromadorea</taxon>
        <taxon>Rhabditida</taxon>
        <taxon>Tylenchina</taxon>
        <taxon>Tylenchomorpha</taxon>
        <taxon>Tylenchoidea</taxon>
        <taxon>Meloidogynidae</taxon>
        <taxon>Meloidogyninae</taxon>
        <taxon>Meloidogyne</taxon>
    </lineage>
</organism>
<comment type="caution">
    <text evidence="1">The sequence shown here is derived from an EMBL/GenBank/DDBJ whole genome shotgun (WGS) entry which is preliminary data.</text>
</comment>
<sequence length="151" mass="18010">MISFPLRGAKDAYWTLSTKIEQFNKNFIKKSMDFCTAFYSDEQLFDHFEKFTAGTEKTKLDDAFRNLTHVMTALPLVKASGKERNEENCTYDLFLFRVELEFFLALDTAIIDWLSKYGYPDHEYFCPDWRNHCLYDKIRQQIRGTKKLLRN</sequence>
<accession>A0A8S9ZEG4</accession>
<dbReference type="EMBL" id="JABEBT010000129">
    <property type="protein sequence ID" value="KAF7630810.1"/>
    <property type="molecule type" value="Genomic_DNA"/>
</dbReference>
<keyword evidence="2" id="KW-1185">Reference proteome</keyword>
<dbReference type="AlphaFoldDB" id="A0A8S9ZEG4"/>
<name>A0A8S9ZEG4_9BILA</name>
<protein>
    <submittedName>
        <fullName evidence="1">Uncharacterized protein</fullName>
    </submittedName>
</protein>
<evidence type="ECO:0000313" key="1">
    <source>
        <dbReference type="EMBL" id="KAF7630810.1"/>
    </source>
</evidence>
<proteinExistence type="predicted"/>
<reference evidence="1" key="1">
    <citation type="journal article" date="2020" name="Ecol. Evol.">
        <title>Genome structure and content of the rice root-knot nematode (Meloidogyne graminicola).</title>
        <authorList>
            <person name="Phan N.T."/>
            <person name="Danchin E.G.J."/>
            <person name="Klopp C."/>
            <person name="Perfus-Barbeoch L."/>
            <person name="Kozlowski D.K."/>
            <person name="Koutsovoulos G.D."/>
            <person name="Lopez-Roques C."/>
            <person name="Bouchez O."/>
            <person name="Zahm M."/>
            <person name="Besnard G."/>
            <person name="Bellafiore S."/>
        </authorList>
    </citation>
    <scope>NUCLEOTIDE SEQUENCE</scope>
    <source>
        <strain evidence="1">VN-18</strain>
    </source>
</reference>
<gene>
    <name evidence="1" type="ORF">Mgra_00008910</name>
</gene>
<dbReference type="OrthoDB" id="5901211at2759"/>
<evidence type="ECO:0000313" key="2">
    <source>
        <dbReference type="Proteomes" id="UP000605970"/>
    </source>
</evidence>
<dbReference type="Proteomes" id="UP000605970">
    <property type="component" value="Unassembled WGS sequence"/>
</dbReference>